<dbReference type="AlphaFoldDB" id="A0A6N8FLA8"/>
<protein>
    <recommendedName>
        <fullName evidence="3">Hook-length control protein FliK</fullName>
    </recommendedName>
</protein>
<sequence>MGIQQIIGNKQPGIIESVQTLRTGQVVQGKILKLFPNNKAQIQLGSQQLIAQLEASLTIGANYHFQVKASNSLLHLQVIGHQLQSKDRLNTMNLLEQLGLKATKMNITFVQMLLSEKIPFDQEQLGGALQLLSKTGDKVEMQQIVKEMIRNKLPMTDSIFQALLTRQATSFTDGVNALLQQLMNSTNKTELQQHLMNRLSQIVDQPINGRTPFINQVITESSMNNPSLLNLLQAVGVMDRNVNLLQWTNNWEDFMKQNTSHSFQPENLPFQLNESSVMKRFEMIVENRTMFKMIASEMLHKWGSTIEQALAKNAPLPNNLFHQLSNEIIQKLLPMLSKEQNVAFQNNVQSISQILSQLQLLSSEQTFLKLEQLLTLENNPKQQFLSQLNQMLSTTGLNYEHSISNEISEKQLNTIKSMLIQLVQQPDVGSQEASNKLLHFINGMQLQSVHESNNFLQANLLIPAEKLGLGNDMQLEFEGKKTESGEINPDYCRILFYLELANLKDTVIDMNIQNRTVSITVVNDHEDISKQANALKPLLKKGLEELEYKLSTITFKSFQHMKDEPKRLANTQSQLSSYQGVDFRI</sequence>
<accession>A0A6N8FLA8</accession>
<comment type="caution">
    <text evidence="1">The sequence shown here is derived from an EMBL/GenBank/DDBJ whole genome shotgun (WGS) entry which is preliminary data.</text>
</comment>
<dbReference type="EMBL" id="WOCA01000015">
    <property type="protein sequence ID" value="MUK89931.1"/>
    <property type="molecule type" value="Genomic_DNA"/>
</dbReference>
<evidence type="ECO:0008006" key="3">
    <source>
        <dbReference type="Google" id="ProtNLM"/>
    </source>
</evidence>
<keyword evidence="2" id="KW-1185">Reference proteome</keyword>
<gene>
    <name evidence="1" type="ORF">GMD78_16290</name>
</gene>
<organism evidence="1 2">
    <name type="scientific">Ornithinibacillus caprae</name>
    <dbReference type="NCBI Taxonomy" id="2678566"/>
    <lineage>
        <taxon>Bacteria</taxon>
        <taxon>Bacillati</taxon>
        <taxon>Bacillota</taxon>
        <taxon>Bacilli</taxon>
        <taxon>Bacillales</taxon>
        <taxon>Bacillaceae</taxon>
        <taxon>Ornithinibacillus</taxon>
    </lineage>
</organism>
<name>A0A6N8FLA8_9BACI</name>
<proteinExistence type="predicted"/>
<reference evidence="1 2" key="1">
    <citation type="submission" date="2019-11" db="EMBL/GenBank/DDBJ databases">
        <authorList>
            <person name="Li X."/>
        </authorList>
    </citation>
    <scope>NUCLEOTIDE SEQUENCE [LARGE SCALE GENOMIC DNA]</scope>
    <source>
        <strain evidence="1 2">L9</strain>
    </source>
</reference>
<dbReference type="Proteomes" id="UP000469125">
    <property type="component" value="Unassembled WGS sequence"/>
</dbReference>
<dbReference type="RefSeq" id="WP_155670229.1">
    <property type="nucleotide sequence ID" value="NZ_WOCA01000015.1"/>
</dbReference>
<evidence type="ECO:0000313" key="2">
    <source>
        <dbReference type="Proteomes" id="UP000469125"/>
    </source>
</evidence>
<evidence type="ECO:0000313" key="1">
    <source>
        <dbReference type="EMBL" id="MUK89931.1"/>
    </source>
</evidence>